<evidence type="ECO:0000256" key="1">
    <source>
        <dbReference type="ARBA" id="ARBA00023157"/>
    </source>
</evidence>
<dbReference type="InterPro" id="IPR008211">
    <property type="entry name" value="Laminin_N"/>
</dbReference>
<keyword evidence="5" id="KW-1185">Reference proteome</keyword>
<dbReference type="Proteomes" id="UP001152888">
    <property type="component" value="Unassembled WGS sequence"/>
</dbReference>
<accession>A0A9P0QHP1</accession>
<name>A0A9P0QHP1_ACAOB</name>
<dbReference type="PANTHER" id="PTHR10574:SF435">
    <property type="entry name" value="LAMININ SUBUNIT GAMMA-1"/>
    <property type="match status" value="1"/>
</dbReference>
<dbReference type="EMBL" id="CAKOFQ010011080">
    <property type="protein sequence ID" value="CAH2020454.1"/>
    <property type="molecule type" value="Genomic_DNA"/>
</dbReference>
<reference evidence="4" key="1">
    <citation type="submission" date="2022-03" db="EMBL/GenBank/DDBJ databases">
        <authorList>
            <person name="Sayadi A."/>
        </authorList>
    </citation>
    <scope>NUCLEOTIDE SEQUENCE</scope>
</reference>
<evidence type="ECO:0000313" key="4">
    <source>
        <dbReference type="EMBL" id="CAH2020454.1"/>
    </source>
</evidence>
<dbReference type="GO" id="GO:0009887">
    <property type="term" value="P:animal organ morphogenesis"/>
    <property type="evidence" value="ECO:0007669"/>
    <property type="project" value="TreeGrafter"/>
</dbReference>
<feature type="domain" description="Laminin N-terminal" evidence="3">
    <location>
        <begin position="1"/>
        <end position="97"/>
    </location>
</feature>
<keyword evidence="2" id="KW-0424">Laminin EGF-like domain</keyword>
<dbReference type="Pfam" id="PF00055">
    <property type="entry name" value="Laminin_N"/>
    <property type="match status" value="1"/>
</dbReference>
<evidence type="ECO:0000259" key="3">
    <source>
        <dbReference type="PROSITE" id="PS51117"/>
    </source>
</evidence>
<dbReference type="PANTHER" id="PTHR10574">
    <property type="entry name" value="NETRIN/LAMININ-RELATED"/>
    <property type="match status" value="1"/>
</dbReference>
<dbReference type="GO" id="GO:0009888">
    <property type="term" value="P:tissue development"/>
    <property type="evidence" value="ECO:0007669"/>
    <property type="project" value="TreeGrafter"/>
</dbReference>
<keyword evidence="1" id="KW-1015">Disulfide bond</keyword>
<dbReference type="GO" id="GO:0007411">
    <property type="term" value="P:axon guidance"/>
    <property type="evidence" value="ECO:0007669"/>
    <property type="project" value="TreeGrafter"/>
</dbReference>
<dbReference type="GO" id="GO:0005604">
    <property type="term" value="C:basement membrane"/>
    <property type="evidence" value="ECO:0007669"/>
    <property type="project" value="TreeGrafter"/>
</dbReference>
<sequence length="97" mass="11278">MEATNTCGDSGPIEYCIQTGAGIRKSCETCHPGTHDARYLTDLHNNDNPTWWQSERLYKAFDITYVRLIFYSPRPESFFISKKTAADGPWIPYQYYR</sequence>
<proteinExistence type="predicted"/>
<dbReference type="OrthoDB" id="430826at2759"/>
<dbReference type="PROSITE" id="PS51117">
    <property type="entry name" value="LAMININ_NTER"/>
    <property type="match status" value="1"/>
</dbReference>
<dbReference type="InterPro" id="IPR050440">
    <property type="entry name" value="Laminin/Netrin_ECM"/>
</dbReference>
<gene>
    <name evidence="4" type="ORF">ACAOBT_LOCUS37870</name>
</gene>
<protein>
    <recommendedName>
        <fullName evidence="3">Laminin N-terminal domain-containing protein</fullName>
    </recommendedName>
</protein>
<evidence type="ECO:0000256" key="2">
    <source>
        <dbReference type="ARBA" id="ARBA00023292"/>
    </source>
</evidence>
<dbReference type="Gene3D" id="2.60.120.260">
    <property type="entry name" value="Galactose-binding domain-like"/>
    <property type="match status" value="1"/>
</dbReference>
<organism evidence="4 5">
    <name type="scientific">Acanthoscelides obtectus</name>
    <name type="common">Bean weevil</name>
    <name type="synonym">Bruchus obtectus</name>
    <dbReference type="NCBI Taxonomy" id="200917"/>
    <lineage>
        <taxon>Eukaryota</taxon>
        <taxon>Metazoa</taxon>
        <taxon>Ecdysozoa</taxon>
        <taxon>Arthropoda</taxon>
        <taxon>Hexapoda</taxon>
        <taxon>Insecta</taxon>
        <taxon>Pterygota</taxon>
        <taxon>Neoptera</taxon>
        <taxon>Endopterygota</taxon>
        <taxon>Coleoptera</taxon>
        <taxon>Polyphaga</taxon>
        <taxon>Cucujiformia</taxon>
        <taxon>Chrysomeloidea</taxon>
        <taxon>Chrysomelidae</taxon>
        <taxon>Bruchinae</taxon>
        <taxon>Bruchini</taxon>
        <taxon>Acanthoscelides</taxon>
    </lineage>
</organism>
<dbReference type="SMART" id="SM00136">
    <property type="entry name" value="LamNT"/>
    <property type="match status" value="1"/>
</dbReference>
<comment type="caution">
    <text evidence="4">The sequence shown here is derived from an EMBL/GenBank/DDBJ whole genome shotgun (WGS) entry which is preliminary data.</text>
</comment>
<dbReference type="AlphaFoldDB" id="A0A9P0QHP1"/>
<evidence type="ECO:0000313" key="5">
    <source>
        <dbReference type="Proteomes" id="UP001152888"/>
    </source>
</evidence>